<keyword evidence="2" id="KW-0677">Repeat</keyword>
<dbReference type="Gene3D" id="3.40.20.10">
    <property type="entry name" value="Severin"/>
    <property type="match status" value="2"/>
</dbReference>
<dbReference type="SMART" id="SM00262">
    <property type="entry name" value="GEL"/>
    <property type="match status" value="1"/>
</dbReference>
<proteinExistence type="inferred from homology"/>
<evidence type="ECO:0000256" key="3">
    <source>
        <dbReference type="ARBA" id="ARBA00023203"/>
    </source>
</evidence>
<dbReference type="SUPFAM" id="SSF47050">
    <property type="entry name" value="VHP, Villin headpiece domain"/>
    <property type="match status" value="1"/>
</dbReference>
<protein>
    <submittedName>
        <fullName evidence="6">Advillin-like</fullName>
    </submittedName>
</protein>
<dbReference type="GO" id="GO:0008154">
    <property type="term" value="P:actin polymerization or depolymerization"/>
    <property type="evidence" value="ECO:0007669"/>
    <property type="project" value="TreeGrafter"/>
</dbReference>
<evidence type="ECO:0000256" key="4">
    <source>
        <dbReference type="SAM" id="MobiDB-lite"/>
    </source>
</evidence>
<dbReference type="GO" id="GO:0051016">
    <property type="term" value="P:barbed-end actin filament capping"/>
    <property type="evidence" value="ECO:0007669"/>
    <property type="project" value="TreeGrafter"/>
</dbReference>
<dbReference type="Proteomes" id="UP000314986">
    <property type="component" value="Unassembled WGS sequence"/>
</dbReference>
<evidence type="ECO:0000256" key="2">
    <source>
        <dbReference type="ARBA" id="ARBA00022737"/>
    </source>
</evidence>
<evidence type="ECO:0000259" key="5">
    <source>
        <dbReference type="PROSITE" id="PS51089"/>
    </source>
</evidence>
<sequence>MFLTCVSHGQGGSSRRGSTQPEPPVRLVQVHGSETFNTKAIEVAAYSSSLNSNDVFLLKTESSCYLWCGKGSSGDEREMAKEVAGIIPEGEPIIVAEGQEPAKFWEALGGKAPYASDKKLQQEVPDYPPRLFECSANTGRFIVTEVTSFTQEDLSEGDVMLLDTWDQGGKPYEQLKNEHRDIAIITQITADLNRGNSKIELSQCQTFSLAMLINKQPYQLPQGVNRARKEQSLSVQDFKAVFGMSREEFEALPNWKQIAMKKDKALF</sequence>
<dbReference type="PRINTS" id="PR00597">
    <property type="entry name" value="GELSOLIN"/>
</dbReference>
<dbReference type="Ensembl" id="ENSCMIT00000015117.1">
    <property type="protein sequence ID" value="ENSCMIP00000014805.1"/>
    <property type="gene ID" value="ENSCMIG00000007278.1"/>
</dbReference>
<dbReference type="SUPFAM" id="SSF55753">
    <property type="entry name" value="Actin depolymerizing proteins"/>
    <property type="match status" value="2"/>
</dbReference>
<dbReference type="InterPro" id="IPR007122">
    <property type="entry name" value="Villin/Gelsolin"/>
</dbReference>
<evidence type="ECO:0000256" key="1">
    <source>
        <dbReference type="ARBA" id="ARBA00008418"/>
    </source>
</evidence>
<dbReference type="Pfam" id="PF02209">
    <property type="entry name" value="VHP"/>
    <property type="match status" value="1"/>
</dbReference>
<dbReference type="Gene3D" id="1.10.950.10">
    <property type="entry name" value="Villin headpiece domain"/>
    <property type="match status" value="1"/>
</dbReference>
<feature type="domain" description="HP" evidence="5">
    <location>
        <begin position="201"/>
        <end position="267"/>
    </location>
</feature>
<dbReference type="GeneTree" id="ENSGT00940000159587"/>
<organism evidence="6 7">
    <name type="scientific">Callorhinchus milii</name>
    <name type="common">Ghost shark</name>
    <dbReference type="NCBI Taxonomy" id="7868"/>
    <lineage>
        <taxon>Eukaryota</taxon>
        <taxon>Metazoa</taxon>
        <taxon>Chordata</taxon>
        <taxon>Craniata</taxon>
        <taxon>Vertebrata</taxon>
        <taxon>Chondrichthyes</taxon>
        <taxon>Holocephali</taxon>
        <taxon>Chimaeriformes</taxon>
        <taxon>Callorhinchidae</taxon>
        <taxon>Callorhinchus</taxon>
    </lineage>
</organism>
<dbReference type="SMART" id="SM00153">
    <property type="entry name" value="VHP"/>
    <property type="match status" value="1"/>
</dbReference>
<dbReference type="AlphaFoldDB" id="A0A4W3HHM1"/>
<dbReference type="InParanoid" id="A0A4W3HHM1"/>
<dbReference type="InterPro" id="IPR007123">
    <property type="entry name" value="Gelsolin-like_dom"/>
</dbReference>
<dbReference type="PANTHER" id="PTHR11977">
    <property type="entry name" value="VILLIN"/>
    <property type="match status" value="1"/>
</dbReference>
<dbReference type="PROSITE" id="PS51089">
    <property type="entry name" value="HP"/>
    <property type="match status" value="1"/>
</dbReference>
<reference evidence="7" key="1">
    <citation type="journal article" date="2006" name="Science">
        <title>Ancient noncoding elements conserved in the human genome.</title>
        <authorList>
            <person name="Venkatesh B."/>
            <person name="Kirkness E.F."/>
            <person name="Loh Y.H."/>
            <person name="Halpern A.L."/>
            <person name="Lee A.P."/>
            <person name="Johnson J."/>
            <person name="Dandona N."/>
            <person name="Viswanathan L.D."/>
            <person name="Tay A."/>
            <person name="Venter J.C."/>
            <person name="Strausberg R.L."/>
            <person name="Brenner S."/>
        </authorList>
    </citation>
    <scope>NUCLEOTIDE SEQUENCE [LARGE SCALE GENOMIC DNA]</scope>
</reference>
<dbReference type="GO" id="GO:0051015">
    <property type="term" value="F:actin filament binding"/>
    <property type="evidence" value="ECO:0007669"/>
    <property type="project" value="InterPro"/>
</dbReference>
<dbReference type="InterPro" id="IPR036886">
    <property type="entry name" value="Villin_headpiece_dom_sf"/>
</dbReference>
<dbReference type="CDD" id="cd11288">
    <property type="entry name" value="gelsolin_S5_like"/>
    <property type="match status" value="1"/>
</dbReference>
<dbReference type="InterPro" id="IPR003128">
    <property type="entry name" value="Villin_headpiece"/>
</dbReference>
<dbReference type="GO" id="GO:0051014">
    <property type="term" value="P:actin filament severing"/>
    <property type="evidence" value="ECO:0007669"/>
    <property type="project" value="TreeGrafter"/>
</dbReference>
<evidence type="ECO:0000313" key="7">
    <source>
        <dbReference type="Proteomes" id="UP000314986"/>
    </source>
</evidence>
<dbReference type="GO" id="GO:0015629">
    <property type="term" value="C:actin cytoskeleton"/>
    <property type="evidence" value="ECO:0007669"/>
    <property type="project" value="TreeGrafter"/>
</dbReference>
<comment type="similarity">
    <text evidence="1">Belongs to the villin/gelsolin family.</text>
</comment>
<keyword evidence="7" id="KW-1185">Reference proteome</keyword>
<keyword evidence="3" id="KW-0009">Actin-binding</keyword>
<reference evidence="6" key="5">
    <citation type="submission" date="2025-09" db="UniProtKB">
        <authorList>
            <consortium name="Ensembl"/>
        </authorList>
    </citation>
    <scope>IDENTIFICATION</scope>
</reference>
<dbReference type="Pfam" id="PF00626">
    <property type="entry name" value="Gelsolin"/>
    <property type="match status" value="1"/>
</dbReference>
<reference evidence="7" key="2">
    <citation type="journal article" date="2007" name="PLoS Biol.">
        <title>Survey sequencing and comparative analysis of the elephant shark (Callorhinchus milii) genome.</title>
        <authorList>
            <person name="Venkatesh B."/>
            <person name="Kirkness E.F."/>
            <person name="Loh Y.H."/>
            <person name="Halpern A.L."/>
            <person name="Lee A.P."/>
            <person name="Johnson J."/>
            <person name="Dandona N."/>
            <person name="Viswanathan L.D."/>
            <person name="Tay A."/>
            <person name="Venter J.C."/>
            <person name="Strausberg R.L."/>
            <person name="Brenner S."/>
        </authorList>
    </citation>
    <scope>NUCLEOTIDE SEQUENCE [LARGE SCALE GENOMIC DNA]</scope>
</reference>
<dbReference type="PANTHER" id="PTHR11977:SF33">
    <property type="entry name" value="ADVILLIN"/>
    <property type="match status" value="1"/>
</dbReference>
<reference evidence="6" key="4">
    <citation type="submission" date="2025-08" db="UniProtKB">
        <authorList>
            <consortium name="Ensembl"/>
        </authorList>
    </citation>
    <scope>IDENTIFICATION</scope>
</reference>
<name>A0A4W3HHM1_CALMI</name>
<accession>A0A4W3HHM1</accession>
<evidence type="ECO:0000313" key="6">
    <source>
        <dbReference type="Ensembl" id="ENSCMIP00000014805.1"/>
    </source>
</evidence>
<dbReference type="STRING" id="7868.ENSCMIP00000014805"/>
<feature type="region of interest" description="Disordered" evidence="4">
    <location>
        <begin position="1"/>
        <end position="24"/>
    </location>
</feature>
<dbReference type="FunFam" id="3.40.20.10:FF:000001">
    <property type="entry name" value="Gelsolin"/>
    <property type="match status" value="1"/>
</dbReference>
<dbReference type="GO" id="GO:0005737">
    <property type="term" value="C:cytoplasm"/>
    <property type="evidence" value="ECO:0007669"/>
    <property type="project" value="TreeGrafter"/>
</dbReference>
<dbReference type="InterPro" id="IPR029006">
    <property type="entry name" value="ADF-H/Gelsolin-like_dom_sf"/>
</dbReference>
<reference evidence="7" key="3">
    <citation type="journal article" date="2014" name="Nature">
        <title>Elephant shark genome provides unique insights into gnathostome evolution.</title>
        <authorList>
            <consortium name="International Elephant Shark Genome Sequencing Consortium"/>
            <person name="Venkatesh B."/>
            <person name="Lee A.P."/>
            <person name="Ravi V."/>
            <person name="Maurya A.K."/>
            <person name="Lian M.M."/>
            <person name="Swann J.B."/>
            <person name="Ohta Y."/>
            <person name="Flajnik M.F."/>
            <person name="Sutoh Y."/>
            <person name="Kasahara M."/>
            <person name="Hoon S."/>
            <person name="Gangu V."/>
            <person name="Roy S.W."/>
            <person name="Irimia M."/>
            <person name="Korzh V."/>
            <person name="Kondrychyn I."/>
            <person name="Lim Z.W."/>
            <person name="Tay B.H."/>
            <person name="Tohari S."/>
            <person name="Kong K.W."/>
            <person name="Ho S."/>
            <person name="Lorente-Galdos B."/>
            <person name="Quilez J."/>
            <person name="Marques-Bonet T."/>
            <person name="Raney B.J."/>
            <person name="Ingham P.W."/>
            <person name="Tay A."/>
            <person name="Hillier L.W."/>
            <person name="Minx P."/>
            <person name="Boehm T."/>
            <person name="Wilson R.K."/>
            <person name="Brenner S."/>
            <person name="Warren W.C."/>
        </authorList>
    </citation>
    <scope>NUCLEOTIDE SEQUENCE [LARGE SCALE GENOMIC DNA]</scope>
</reference>
<dbReference type="GO" id="GO:0005546">
    <property type="term" value="F:phosphatidylinositol-4,5-bisphosphate binding"/>
    <property type="evidence" value="ECO:0007669"/>
    <property type="project" value="TreeGrafter"/>
</dbReference>